<evidence type="ECO:0000256" key="5">
    <source>
        <dbReference type="SAM" id="Phobius"/>
    </source>
</evidence>
<evidence type="ECO:0000313" key="8">
    <source>
        <dbReference type="Proteomes" id="UP000639859"/>
    </source>
</evidence>
<dbReference type="Pfam" id="PF07690">
    <property type="entry name" value="MFS_1"/>
    <property type="match status" value="1"/>
</dbReference>
<feature type="transmembrane region" description="Helical" evidence="5">
    <location>
        <begin position="285"/>
        <end position="304"/>
    </location>
</feature>
<keyword evidence="2 5" id="KW-0812">Transmembrane</keyword>
<evidence type="ECO:0000256" key="1">
    <source>
        <dbReference type="ARBA" id="ARBA00004141"/>
    </source>
</evidence>
<dbReference type="PROSITE" id="PS00217">
    <property type="entry name" value="SUGAR_TRANSPORT_2"/>
    <property type="match status" value="1"/>
</dbReference>
<feature type="transmembrane region" description="Helical" evidence="5">
    <location>
        <begin position="82"/>
        <end position="101"/>
    </location>
</feature>
<feature type="domain" description="Major facilitator superfamily (MFS) profile" evidence="6">
    <location>
        <begin position="16"/>
        <end position="399"/>
    </location>
</feature>
<dbReference type="EMBL" id="JADWOX010000026">
    <property type="protein sequence ID" value="MBI1686731.1"/>
    <property type="molecule type" value="Genomic_DNA"/>
</dbReference>
<accession>A0ABS0T5G1</accession>
<feature type="transmembrane region" description="Helical" evidence="5">
    <location>
        <begin position="219"/>
        <end position="237"/>
    </location>
</feature>
<dbReference type="SUPFAM" id="SSF103473">
    <property type="entry name" value="MFS general substrate transporter"/>
    <property type="match status" value="1"/>
</dbReference>
<organism evidence="7 8">
    <name type="scientific">Caulobacter hibisci</name>
    <dbReference type="NCBI Taxonomy" id="2035993"/>
    <lineage>
        <taxon>Bacteria</taxon>
        <taxon>Pseudomonadati</taxon>
        <taxon>Pseudomonadota</taxon>
        <taxon>Alphaproteobacteria</taxon>
        <taxon>Caulobacterales</taxon>
        <taxon>Caulobacteraceae</taxon>
        <taxon>Caulobacter</taxon>
    </lineage>
</organism>
<gene>
    <name evidence="7" type="ORF">I4Q42_23940</name>
</gene>
<comment type="caution">
    <text evidence="7">The sequence shown here is derived from an EMBL/GenBank/DDBJ whole genome shotgun (WGS) entry which is preliminary data.</text>
</comment>
<dbReference type="InterPro" id="IPR036259">
    <property type="entry name" value="MFS_trans_sf"/>
</dbReference>
<evidence type="ECO:0000313" key="7">
    <source>
        <dbReference type="EMBL" id="MBI1686731.1"/>
    </source>
</evidence>
<feature type="transmembrane region" description="Helical" evidence="5">
    <location>
        <begin position="257"/>
        <end position="278"/>
    </location>
</feature>
<keyword evidence="8" id="KW-1185">Reference proteome</keyword>
<evidence type="ECO:0000259" key="6">
    <source>
        <dbReference type="PROSITE" id="PS50850"/>
    </source>
</evidence>
<evidence type="ECO:0000256" key="4">
    <source>
        <dbReference type="ARBA" id="ARBA00023136"/>
    </source>
</evidence>
<dbReference type="InterPro" id="IPR011701">
    <property type="entry name" value="MFS"/>
</dbReference>
<dbReference type="Gene3D" id="1.20.1250.20">
    <property type="entry name" value="MFS general substrate transporter like domains"/>
    <property type="match status" value="2"/>
</dbReference>
<dbReference type="PROSITE" id="PS50850">
    <property type="entry name" value="MFS"/>
    <property type="match status" value="1"/>
</dbReference>
<dbReference type="Proteomes" id="UP000639859">
    <property type="component" value="Unassembled WGS sequence"/>
</dbReference>
<dbReference type="InterPro" id="IPR005829">
    <property type="entry name" value="Sugar_transporter_CS"/>
</dbReference>
<dbReference type="InterPro" id="IPR020846">
    <property type="entry name" value="MFS_dom"/>
</dbReference>
<dbReference type="PANTHER" id="PTHR23508">
    <property type="entry name" value="CARBOXYLIC ACID TRANSPORTER PROTEIN HOMOLOG"/>
    <property type="match status" value="1"/>
</dbReference>
<feature type="transmembrane region" description="Helical" evidence="5">
    <location>
        <begin position="141"/>
        <end position="164"/>
    </location>
</feature>
<feature type="transmembrane region" description="Helical" evidence="5">
    <location>
        <begin position="345"/>
        <end position="366"/>
    </location>
</feature>
<feature type="transmembrane region" description="Helical" evidence="5">
    <location>
        <begin position="170"/>
        <end position="189"/>
    </location>
</feature>
<feature type="transmembrane region" description="Helical" evidence="5">
    <location>
        <begin position="21"/>
        <end position="46"/>
    </location>
</feature>
<proteinExistence type="predicted"/>
<protein>
    <submittedName>
        <fullName evidence="7">MFS transporter</fullName>
    </submittedName>
</protein>
<comment type="subcellular location">
    <subcellularLocation>
        <location evidence="1">Membrane</location>
        <topology evidence="1">Multi-pass membrane protein</topology>
    </subcellularLocation>
</comment>
<name>A0ABS0T5G1_9CAUL</name>
<dbReference type="PANTHER" id="PTHR23508:SF10">
    <property type="entry name" value="CARBOXYLIC ACID TRANSPORTER PROTEIN HOMOLOG"/>
    <property type="match status" value="1"/>
</dbReference>
<keyword evidence="3 5" id="KW-1133">Transmembrane helix</keyword>
<keyword evidence="4 5" id="KW-0472">Membrane</keyword>
<reference evidence="7 8" key="1">
    <citation type="submission" date="2020-11" db="EMBL/GenBank/DDBJ databases">
        <title>genome sequence of strain KACC 18849.</title>
        <authorList>
            <person name="Gao J."/>
            <person name="Zhang X."/>
        </authorList>
    </citation>
    <scope>NUCLEOTIDE SEQUENCE [LARGE SCALE GENOMIC DNA]</scope>
    <source>
        <strain evidence="7 8">KACC 18849</strain>
    </source>
</reference>
<evidence type="ECO:0000256" key="2">
    <source>
        <dbReference type="ARBA" id="ARBA00022692"/>
    </source>
</evidence>
<feature type="transmembrane region" description="Helical" evidence="5">
    <location>
        <begin position="52"/>
        <end position="70"/>
    </location>
</feature>
<evidence type="ECO:0000256" key="3">
    <source>
        <dbReference type="ARBA" id="ARBA00022989"/>
    </source>
</evidence>
<sequence length="413" mass="42952">MTPHWYRGLSGDARRAFWSSYAGFGLDAMDVQLYAFVMPALLALWGLSHAEAGLLASVTLACSALGGWAAGALSDRLGRVRVLTATILWLGVSTCLCGLARNFDQLLVARALQGLGFGAEWAAGAVFVAEMVSPGVRGRAVGAVQSAWALGWGLAALISAAALALTPPDLGWRLTFVVGLAPMVVIYLVRVRMRDSETFLTGRKAAGWTAIFAPGQRSITLRASLLAAGMHGGYWSIATWWPSMLHAERGFSATLTSVYFGVIVAGSLLGYLAGAWLGDVVGRRATLAGFALGAAITVLASTALPVSDTALLVLSFPLGVFALGMFSAIGPVLTELFPTEIRGAGLGFCYNIGRGVAGFAPALIGLRIDKTSLAHAIGLYATIAYVLVLAATALIPETRGKDLAAIAPKPALD</sequence>
<feature type="transmembrane region" description="Helical" evidence="5">
    <location>
        <begin position="372"/>
        <end position="395"/>
    </location>
</feature>
<feature type="transmembrane region" description="Helical" evidence="5">
    <location>
        <begin position="310"/>
        <end position="333"/>
    </location>
</feature>